<sequence>MSALLKDRVWTMLSEVAKRGVYPLHGNKLGIYRIPIEITEKSDISSIMNDLRSSGFKMDTHADRIYITYKWTEKGNDPITGEDLSADLNVTVEIVTGEVVDLIYQIRQLEYFGDPYWIKNYRQKADQNAKMVIDTIIRNTRIGDKLLAHWQKVEKLTMEQALKKLEELTPLAKNPKARSATAPPPAGPSAAPRPAAAAPQMPPPPAIPAAPSAPAAGGPTTISLSGTGTNYGKVEGPIDPKFKEKRQQVGTYQGIKVWGPYDAPGQLGIWGDYVCIDFDICVADGACIEACPVNVYEWLQTPGHPASDKKAFMIREKDCIFCMACENVCPPQAVKIFKKS</sequence>
<dbReference type="STRING" id="1237085.Ngar_c23600"/>
<keyword evidence="6" id="KW-0408">Iron</keyword>
<dbReference type="GO" id="GO:0051539">
    <property type="term" value="F:4 iron, 4 sulfur cluster binding"/>
    <property type="evidence" value="ECO:0007669"/>
    <property type="project" value="UniProtKB-KW"/>
</dbReference>
<dbReference type="KEGG" id="nga:Ngar_c23600"/>
<evidence type="ECO:0000256" key="4">
    <source>
        <dbReference type="ARBA" id="ARBA00022737"/>
    </source>
</evidence>
<dbReference type="SUPFAM" id="SSF54862">
    <property type="entry name" value="4Fe-4S ferredoxins"/>
    <property type="match status" value="1"/>
</dbReference>
<feature type="region of interest" description="Disordered" evidence="8">
    <location>
        <begin position="169"/>
        <end position="233"/>
    </location>
</feature>
<dbReference type="PANTHER" id="PTHR43687:SF6">
    <property type="entry name" value="L-ASPARTATE SEMIALDEHYDE SULFURTRANSFERASE IRON-SULFUR SUBUNIT"/>
    <property type="match status" value="1"/>
</dbReference>
<dbReference type="InParanoid" id="K0IHA0"/>
<dbReference type="BioCyc" id="CNIT1237085:G1324-2358-MONOMER"/>
<dbReference type="InterPro" id="IPR050572">
    <property type="entry name" value="Fe-S_Ferredoxin"/>
</dbReference>
<keyword evidence="3" id="KW-0479">Metal-binding</keyword>
<keyword evidence="7" id="KW-0411">Iron-sulfur</keyword>
<dbReference type="PANTHER" id="PTHR43687">
    <property type="entry name" value="ADENYLYLSULFATE REDUCTASE, BETA SUBUNIT"/>
    <property type="match status" value="1"/>
</dbReference>
<evidence type="ECO:0000259" key="9">
    <source>
        <dbReference type="PROSITE" id="PS51379"/>
    </source>
</evidence>
<protein>
    <submittedName>
        <fullName evidence="10">4Fe-4S ferredoxin iron-sulfur binding domain protein</fullName>
    </submittedName>
</protein>
<evidence type="ECO:0000256" key="7">
    <source>
        <dbReference type="ARBA" id="ARBA00023014"/>
    </source>
</evidence>
<dbReference type="EMBL" id="CP002408">
    <property type="protein sequence ID" value="AFU59285.1"/>
    <property type="molecule type" value="Genomic_DNA"/>
</dbReference>
<evidence type="ECO:0000256" key="1">
    <source>
        <dbReference type="ARBA" id="ARBA00022448"/>
    </source>
</evidence>
<feature type="compositionally biased region" description="Polar residues" evidence="8">
    <location>
        <begin position="220"/>
        <end position="230"/>
    </location>
</feature>
<evidence type="ECO:0000256" key="5">
    <source>
        <dbReference type="ARBA" id="ARBA00022982"/>
    </source>
</evidence>
<proteinExistence type="predicted"/>
<dbReference type="PROSITE" id="PS00198">
    <property type="entry name" value="4FE4S_FER_1"/>
    <property type="match status" value="1"/>
</dbReference>
<dbReference type="GeneID" id="13794377"/>
<keyword evidence="4" id="KW-0677">Repeat</keyword>
<feature type="compositionally biased region" description="Low complexity" evidence="8">
    <location>
        <begin position="209"/>
        <end position="219"/>
    </location>
</feature>
<dbReference type="AlphaFoldDB" id="K0IHA0"/>
<dbReference type="GO" id="GO:0016491">
    <property type="term" value="F:oxidoreductase activity"/>
    <property type="evidence" value="ECO:0007669"/>
    <property type="project" value="UniProtKB-ARBA"/>
</dbReference>
<keyword evidence="5" id="KW-0249">Electron transport</keyword>
<feature type="domain" description="4Fe-4S ferredoxin-type" evidence="9">
    <location>
        <begin position="310"/>
        <end position="339"/>
    </location>
</feature>
<dbReference type="Gene3D" id="3.30.70.20">
    <property type="match status" value="1"/>
</dbReference>
<evidence type="ECO:0000256" key="3">
    <source>
        <dbReference type="ARBA" id="ARBA00022723"/>
    </source>
</evidence>
<dbReference type="HOGENOM" id="CLU_881675_0_0_2"/>
<evidence type="ECO:0000256" key="8">
    <source>
        <dbReference type="SAM" id="MobiDB-lite"/>
    </source>
</evidence>
<gene>
    <name evidence="10" type="ordered locus">Ngar_c23600</name>
</gene>
<dbReference type="GO" id="GO:0046872">
    <property type="term" value="F:metal ion binding"/>
    <property type="evidence" value="ECO:0007669"/>
    <property type="project" value="UniProtKB-KW"/>
</dbReference>
<dbReference type="InterPro" id="IPR017896">
    <property type="entry name" value="4Fe4S_Fe-S-bd"/>
</dbReference>
<feature type="domain" description="4Fe-4S ferredoxin-type" evidence="9">
    <location>
        <begin position="272"/>
        <end position="301"/>
    </location>
</feature>
<evidence type="ECO:0000313" key="10">
    <source>
        <dbReference type="EMBL" id="AFU59285.1"/>
    </source>
</evidence>
<keyword evidence="11" id="KW-1185">Reference proteome</keyword>
<keyword evidence="2" id="KW-0004">4Fe-4S</keyword>
<dbReference type="InterPro" id="IPR017900">
    <property type="entry name" value="4Fe4S_Fe_S_CS"/>
</dbReference>
<dbReference type="RefSeq" id="WP_015019820.1">
    <property type="nucleotide sequence ID" value="NC_018719.1"/>
</dbReference>
<keyword evidence="1" id="KW-0813">Transport</keyword>
<reference evidence="10 11" key="1">
    <citation type="journal article" date="2012" name="Environ. Microbiol.">
        <title>The genome of the ammonia-oxidizing Candidatus Nitrososphaera gargensis: insights into metabolic versatility and environmental adaptations.</title>
        <authorList>
            <person name="Spang A."/>
            <person name="Poehlein A."/>
            <person name="Offre P."/>
            <person name="Zumbragel S."/>
            <person name="Haider S."/>
            <person name="Rychlik N."/>
            <person name="Nowka B."/>
            <person name="Schmeisser C."/>
            <person name="Lebedeva E.V."/>
            <person name="Rattei T."/>
            <person name="Bohm C."/>
            <person name="Schmid M."/>
            <person name="Galushko A."/>
            <person name="Hatzenpichler R."/>
            <person name="Weinmaier T."/>
            <person name="Daniel R."/>
            <person name="Schleper C."/>
            <person name="Spieck E."/>
            <person name="Streit W."/>
            <person name="Wagner M."/>
        </authorList>
    </citation>
    <scope>NUCLEOTIDE SEQUENCE [LARGE SCALE GENOMIC DNA]</scope>
    <source>
        <strain evidence="11">Ga9.2</strain>
    </source>
</reference>
<evidence type="ECO:0000256" key="2">
    <source>
        <dbReference type="ARBA" id="ARBA00022485"/>
    </source>
</evidence>
<feature type="compositionally biased region" description="Low complexity" evidence="8">
    <location>
        <begin position="188"/>
        <end position="199"/>
    </location>
</feature>
<dbReference type="Proteomes" id="UP000008037">
    <property type="component" value="Chromosome"/>
</dbReference>
<evidence type="ECO:0000313" key="11">
    <source>
        <dbReference type="Proteomes" id="UP000008037"/>
    </source>
</evidence>
<name>K0IHA0_NITGG</name>
<dbReference type="Pfam" id="PF12838">
    <property type="entry name" value="Fer4_7"/>
    <property type="match status" value="1"/>
</dbReference>
<dbReference type="OrthoDB" id="23833at2157"/>
<organism evidence="10 11">
    <name type="scientific">Nitrososphaera gargensis (strain Ga9.2)</name>
    <dbReference type="NCBI Taxonomy" id="1237085"/>
    <lineage>
        <taxon>Archaea</taxon>
        <taxon>Nitrososphaerota</taxon>
        <taxon>Nitrososphaeria</taxon>
        <taxon>Nitrososphaerales</taxon>
        <taxon>Nitrososphaeraceae</taxon>
        <taxon>Nitrososphaera</taxon>
    </lineage>
</organism>
<accession>K0IHA0</accession>
<dbReference type="PROSITE" id="PS51379">
    <property type="entry name" value="4FE4S_FER_2"/>
    <property type="match status" value="2"/>
</dbReference>
<evidence type="ECO:0000256" key="6">
    <source>
        <dbReference type="ARBA" id="ARBA00023004"/>
    </source>
</evidence>
<dbReference type="PATRIC" id="fig|1237085.11.peg.2335"/>